<dbReference type="RefSeq" id="WP_013786126.1">
    <property type="nucleotide sequence ID" value="NC_015554.1"/>
</dbReference>
<evidence type="ECO:0000259" key="1">
    <source>
        <dbReference type="Pfam" id="PF13657"/>
    </source>
</evidence>
<dbReference type="Pfam" id="PF13657">
    <property type="entry name" value="Couple_hipA"/>
    <property type="match status" value="1"/>
</dbReference>
<proteinExistence type="predicted"/>
<sequence length="63" mass="7060">MELMVSLNGVKVGTLLKDKSGGLHFSYTERWMKRAGARPISLSLPITKQKYAGDVDRVREPNL</sequence>
<organism evidence="2 3">
    <name type="scientific">Alteromonas naphthalenivorans</name>
    <dbReference type="NCBI Taxonomy" id="715451"/>
    <lineage>
        <taxon>Bacteria</taxon>
        <taxon>Pseudomonadati</taxon>
        <taxon>Pseudomonadota</taxon>
        <taxon>Gammaproteobacteria</taxon>
        <taxon>Alteromonadales</taxon>
        <taxon>Alteromonadaceae</taxon>
        <taxon>Alteromonas/Salinimonas group</taxon>
        <taxon>Alteromonas</taxon>
    </lineage>
</organism>
<dbReference type="InterPro" id="IPR017508">
    <property type="entry name" value="HipA_N1"/>
</dbReference>
<accession>F5Z5Y1</accession>
<keyword evidence="3" id="KW-1185">Reference proteome</keyword>
<reference evidence="2 3" key="1">
    <citation type="journal article" date="2011" name="J. Bacteriol.">
        <title>Complete genome sequence of the polycyclic aromatic hydrocarbon-degrading bacterium Alteromonas sp. strain SN2.</title>
        <authorList>
            <person name="Jin H.M."/>
            <person name="Jeong H."/>
            <person name="Moon E.J."/>
            <person name="Math R.K."/>
            <person name="Lee K."/>
            <person name="Kim H.J."/>
            <person name="Jeon C.O."/>
            <person name="Oh T.K."/>
            <person name="Kim J.F."/>
        </authorList>
    </citation>
    <scope>NUCLEOTIDE SEQUENCE [LARGE SCALE GENOMIC DNA]</scope>
    <source>
        <strain evidence="3">JCM 17741 / KACC 18427 / KCTC 11700BP / SN2</strain>
    </source>
</reference>
<gene>
    <name evidence="2" type="ordered locus">ambt_18605</name>
</gene>
<dbReference type="Proteomes" id="UP000000683">
    <property type="component" value="Chromosome"/>
</dbReference>
<dbReference type="AlphaFoldDB" id="F5Z5Y1"/>
<feature type="domain" description="HipA N-terminal subdomain 1" evidence="1">
    <location>
        <begin position="4"/>
        <end position="54"/>
    </location>
</feature>
<evidence type="ECO:0000313" key="2">
    <source>
        <dbReference type="EMBL" id="AEF05214.1"/>
    </source>
</evidence>
<dbReference type="KEGG" id="alt:ambt_18605"/>
<evidence type="ECO:0000313" key="3">
    <source>
        <dbReference type="Proteomes" id="UP000000683"/>
    </source>
</evidence>
<dbReference type="EMBL" id="CP002339">
    <property type="protein sequence ID" value="AEF05214.1"/>
    <property type="molecule type" value="Genomic_DNA"/>
</dbReference>
<dbReference type="NCBIfam" id="TIGR03071">
    <property type="entry name" value="couple_hipA"/>
    <property type="match status" value="1"/>
</dbReference>
<protein>
    <submittedName>
        <fullName evidence="2">HipA protein</fullName>
    </submittedName>
</protein>
<dbReference type="eggNOG" id="COG3550">
    <property type="taxonomic scope" value="Bacteria"/>
</dbReference>
<dbReference type="HOGENOM" id="CLU_2875767_0_0_6"/>
<name>F5Z5Y1_ALTNA</name>